<protein>
    <submittedName>
        <fullName evidence="3">Predicted metal-dependent hydrolase, TIM-barrel fold</fullName>
    </submittedName>
</protein>
<dbReference type="OrthoDB" id="8673173at2"/>
<dbReference type="RefSeq" id="WP_143736059.1">
    <property type="nucleotide sequence ID" value="NZ_FWXJ01000001.1"/>
</dbReference>
<dbReference type="Gene3D" id="3.20.20.140">
    <property type="entry name" value="Metal-dependent hydrolases"/>
    <property type="match status" value="1"/>
</dbReference>
<dbReference type="AlphaFoldDB" id="A0A1W1Y4D4"/>
<sequence length="374" mass="41281">MLNPFEQCRELSCSCNGIQLHDGQESKPTRRSFMKQLGGISAGAAIGGASALNFGSALAADTQVIDTHHHFYSPSYQKAWLDWDDQNNIPHFPTQVAWTQDKAVEAMDAGGVKKSILSLASTPGVWFNFDLPRIIDIVREVNEYGAGMVKKYPGRFGLFAAIPMVDVESSLREIKYAFDVLKADGVGIQTNYGDKWPGHPSFAPIFEELNRRKAVVYFHPLTATCCGRLNTGTYGSVIEVPHDTTRAVVNLLLTGSLLKFRDIKWLFSHAGGTIPMLAGRINYFHGNKESTAKFAPDGIEAELKRLYYDTANATHPASMAALLKLIPPTQITYGSDYPYVPIATQVEALNQQGFSKELLEQIKYRNAQALLTKS</sequence>
<organism evidence="3 4">
    <name type="scientific">Polynucleobacter kasalickyi</name>
    <dbReference type="NCBI Taxonomy" id="1938817"/>
    <lineage>
        <taxon>Bacteria</taxon>
        <taxon>Pseudomonadati</taxon>
        <taxon>Pseudomonadota</taxon>
        <taxon>Betaproteobacteria</taxon>
        <taxon>Burkholderiales</taxon>
        <taxon>Burkholderiaceae</taxon>
        <taxon>Polynucleobacter</taxon>
    </lineage>
</organism>
<evidence type="ECO:0000256" key="1">
    <source>
        <dbReference type="ARBA" id="ARBA00023239"/>
    </source>
</evidence>
<dbReference type="CDD" id="cd01292">
    <property type="entry name" value="metallo-dependent_hydrolases"/>
    <property type="match status" value="1"/>
</dbReference>
<evidence type="ECO:0000259" key="2">
    <source>
        <dbReference type="Pfam" id="PF04909"/>
    </source>
</evidence>
<keyword evidence="1" id="KW-0456">Lyase</keyword>
<dbReference type="PROSITE" id="PS51318">
    <property type="entry name" value="TAT"/>
    <property type="match status" value="1"/>
</dbReference>
<reference evidence="3 4" key="1">
    <citation type="submission" date="2017-04" db="EMBL/GenBank/DDBJ databases">
        <authorList>
            <person name="Afonso C.L."/>
            <person name="Miller P.J."/>
            <person name="Scott M.A."/>
            <person name="Spackman E."/>
            <person name="Goraichik I."/>
            <person name="Dimitrov K.M."/>
            <person name="Suarez D.L."/>
            <person name="Swayne D.E."/>
        </authorList>
    </citation>
    <scope>NUCLEOTIDE SEQUENCE [LARGE SCALE GENOMIC DNA]</scope>
    <source>
        <strain evidence="3 4">VK13</strain>
    </source>
</reference>
<dbReference type="Proteomes" id="UP000192708">
    <property type="component" value="Unassembled WGS sequence"/>
</dbReference>
<dbReference type="GO" id="GO:0019748">
    <property type="term" value="P:secondary metabolic process"/>
    <property type="evidence" value="ECO:0007669"/>
    <property type="project" value="TreeGrafter"/>
</dbReference>
<dbReference type="STRING" id="1938817.SAMN06296008_101335"/>
<dbReference type="InterPro" id="IPR006311">
    <property type="entry name" value="TAT_signal"/>
</dbReference>
<dbReference type="GO" id="GO:0016831">
    <property type="term" value="F:carboxy-lyase activity"/>
    <property type="evidence" value="ECO:0007669"/>
    <property type="project" value="InterPro"/>
</dbReference>
<dbReference type="PANTHER" id="PTHR21240">
    <property type="entry name" value="2-AMINO-3-CARBOXYLMUCONATE-6-SEMIALDEHYDE DECARBOXYLASE"/>
    <property type="match status" value="1"/>
</dbReference>
<dbReference type="InterPro" id="IPR006680">
    <property type="entry name" value="Amidohydro-rel"/>
</dbReference>
<proteinExistence type="predicted"/>
<dbReference type="GO" id="GO:0016787">
    <property type="term" value="F:hydrolase activity"/>
    <property type="evidence" value="ECO:0007669"/>
    <property type="project" value="UniProtKB-KW"/>
</dbReference>
<evidence type="ECO:0000313" key="3">
    <source>
        <dbReference type="EMBL" id="SMC31015.1"/>
    </source>
</evidence>
<dbReference type="InterPro" id="IPR032466">
    <property type="entry name" value="Metal_Hydrolase"/>
</dbReference>
<dbReference type="SUPFAM" id="SSF51556">
    <property type="entry name" value="Metallo-dependent hydrolases"/>
    <property type="match status" value="1"/>
</dbReference>
<feature type="domain" description="Amidohydrolase-related" evidence="2">
    <location>
        <begin position="65"/>
        <end position="371"/>
    </location>
</feature>
<dbReference type="Pfam" id="PF04909">
    <property type="entry name" value="Amidohydro_2"/>
    <property type="match status" value="1"/>
</dbReference>
<accession>A0A1W1Y4D4</accession>
<gene>
    <name evidence="3" type="ORF">SAMN06296008_101335</name>
</gene>
<dbReference type="PANTHER" id="PTHR21240:SF28">
    <property type="entry name" value="ISO-OROTATE DECARBOXYLASE (EUROFUNG)"/>
    <property type="match status" value="1"/>
</dbReference>
<dbReference type="InterPro" id="IPR032465">
    <property type="entry name" value="ACMSD"/>
</dbReference>
<name>A0A1W1Y4D4_9BURK</name>
<dbReference type="EMBL" id="FWXJ01000001">
    <property type="protein sequence ID" value="SMC31015.1"/>
    <property type="molecule type" value="Genomic_DNA"/>
</dbReference>
<evidence type="ECO:0000313" key="4">
    <source>
        <dbReference type="Proteomes" id="UP000192708"/>
    </source>
</evidence>
<keyword evidence="3" id="KW-0378">Hydrolase</keyword>
<keyword evidence="4" id="KW-1185">Reference proteome</keyword>
<dbReference type="GO" id="GO:0005737">
    <property type="term" value="C:cytoplasm"/>
    <property type="evidence" value="ECO:0007669"/>
    <property type="project" value="TreeGrafter"/>
</dbReference>